<dbReference type="Gene3D" id="3.30.420.40">
    <property type="match status" value="2"/>
</dbReference>
<feature type="region of interest" description="Disordered" evidence="2">
    <location>
        <begin position="551"/>
        <end position="576"/>
    </location>
</feature>
<dbReference type="InterPro" id="IPR043129">
    <property type="entry name" value="ATPase_NBD"/>
</dbReference>
<evidence type="ECO:0000256" key="2">
    <source>
        <dbReference type="SAM" id="MobiDB-lite"/>
    </source>
</evidence>
<keyword evidence="6" id="KW-1185">Reference proteome</keyword>
<dbReference type="InterPro" id="IPR031730">
    <property type="entry name" value="Carbam_trans_C"/>
</dbReference>
<dbReference type="CDD" id="cd24098">
    <property type="entry name" value="ASKHA_NBD_TobZ_N"/>
    <property type="match status" value="1"/>
</dbReference>
<dbReference type="Proteomes" id="UP000679335">
    <property type="component" value="Chromosome"/>
</dbReference>
<dbReference type="InterPro" id="IPR038152">
    <property type="entry name" value="Carbam_trans_C_sf"/>
</dbReference>
<accession>A0ABX8GPS4</accession>
<dbReference type="SUPFAM" id="SSF53067">
    <property type="entry name" value="Actin-like ATPase domain"/>
    <property type="match status" value="1"/>
</dbReference>
<dbReference type="InterPro" id="IPR051338">
    <property type="entry name" value="NodU/CmcH_Carbamoyltrnsfr"/>
</dbReference>
<name>A0ABX8GPS4_9CELL</name>
<evidence type="ECO:0000259" key="4">
    <source>
        <dbReference type="Pfam" id="PF16861"/>
    </source>
</evidence>
<dbReference type="SUPFAM" id="SSF55821">
    <property type="entry name" value="YrdC/RibB"/>
    <property type="match status" value="1"/>
</dbReference>
<feature type="domain" description="Carbamoyltransferase C-terminal" evidence="4">
    <location>
        <begin position="374"/>
        <end position="543"/>
    </location>
</feature>
<dbReference type="EMBL" id="CP076023">
    <property type="protein sequence ID" value="QWC17621.1"/>
    <property type="molecule type" value="Genomic_DNA"/>
</dbReference>
<dbReference type="InterPro" id="IPR003696">
    <property type="entry name" value="Carbtransf_dom"/>
</dbReference>
<evidence type="ECO:0000313" key="5">
    <source>
        <dbReference type="EMBL" id="QWC17621.1"/>
    </source>
</evidence>
<evidence type="ECO:0000313" key="6">
    <source>
        <dbReference type="Proteomes" id="UP000679335"/>
    </source>
</evidence>
<dbReference type="PANTHER" id="PTHR34847:SF1">
    <property type="entry name" value="NODULATION PROTEIN U"/>
    <property type="match status" value="1"/>
</dbReference>
<reference evidence="5 6" key="1">
    <citation type="submission" date="2021-05" db="EMBL/GenBank/DDBJ databases">
        <title>Novel species in genus Cellulomonas.</title>
        <authorList>
            <person name="Zhang G."/>
        </authorList>
    </citation>
    <scope>NUCLEOTIDE SEQUENCE [LARGE SCALE GENOMIC DNA]</scope>
    <source>
        <strain evidence="6">zg-ZUI157</strain>
    </source>
</reference>
<comment type="similarity">
    <text evidence="1">Belongs to the NodU/CmcH family.</text>
</comment>
<dbReference type="RefSeq" id="WP_208195007.1">
    <property type="nucleotide sequence ID" value="NZ_CP076023.1"/>
</dbReference>
<protein>
    <submittedName>
        <fullName evidence="5">Carbamoyltransferase</fullName>
    </submittedName>
</protein>
<organism evidence="5 6">
    <name type="scientific">Cellulomonas dongxiuzhuiae</name>
    <dbReference type="NCBI Taxonomy" id="2819979"/>
    <lineage>
        <taxon>Bacteria</taxon>
        <taxon>Bacillati</taxon>
        <taxon>Actinomycetota</taxon>
        <taxon>Actinomycetes</taxon>
        <taxon>Micrococcales</taxon>
        <taxon>Cellulomonadaceae</taxon>
        <taxon>Cellulomonas</taxon>
    </lineage>
</organism>
<feature type="domain" description="Carbamoyltransferase" evidence="3">
    <location>
        <begin position="2"/>
        <end position="323"/>
    </location>
</feature>
<proteinExistence type="inferred from homology"/>
<sequence>MRVLGVNAIYHDPSAALVVDGEVVAAAEEERFSRRKHGKRPVPFSAWELPELSMRWCLERAGLTPADVDVVAYSFDPELSKSAEDLGLHDPWDHLRTTYAQNVGGFLRSALPGIEHARLHHVPHHVAHAASAALASPFPTSSVLVLDGRGERASHLAGRYEGGRIEVFTTQELPHSLGLLYESLTEHLGFLRSSDEYKVMALASYGRPRFLEQLREHVYATGDGGFVAEIPDWTRFASRRVDDGTWGGEHADLASSVQVRLEEVLVDLARWLHERTGDRVLTMAGGIALNCVANSRIWRESGFEEVWVQPAAGDAGTSLGAALQAAAELGEPVRPMPGADLGREWDDAQLAQWLRGARVPFTTPPPERFAQDVADVLAADGVVAWFDGRSEFGPRALGHRSLLAHPGHAENLERMNDVKGREQFRPVAPMVLLDRAPEIFSDGPLPSPYMLFVHRVADAWRDRIPAAVHVDGTARIQTVDPARQPRLGATIEAFADRTGLPVVINTSLNTAGRPMVDDPRDALELFGSAPVDLLVLGPHLVRRADVFAAAGSPRPAGGAVDDPPGDAARGGEGATA</sequence>
<gene>
    <name evidence="5" type="ORF">KKR89_08730</name>
</gene>
<dbReference type="InterPro" id="IPR017945">
    <property type="entry name" value="DHBP_synth_RibB-like_a/b_dom"/>
</dbReference>
<evidence type="ECO:0000259" key="3">
    <source>
        <dbReference type="Pfam" id="PF02543"/>
    </source>
</evidence>
<dbReference type="Gene3D" id="3.90.870.20">
    <property type="entry name" value="Carbamoyltransferase, C-terminal domain"/>
    <property type="match status" value="1"/>
</dbReference>
<evidence type="ECO:0000256" key="1">
    <source>
        <dbReference type="ARBA" id="ARBA00006129"/>
    </source>
</evidence>
<dbReference type="PANTHER" id="PTHR34847">
    <property type="entry name" value="NODULATION PROTEIN U"/>
    <property type="match status" value="1"/>
</dbReference>
<dbReference type="Pfam" id="PF16861">
    <property type="entry name" value="Carbam_trans_C"/>
    <property type="match status" value="1"/>
</dbReference>
<dbReference type="Pfam" id="PF02543">
    <property type="entry name" value="Carbam_trans_N"/>
    <property type="match status" value="1"/>
</dbReference>